<dbReference type="Pfam" id="PF00270">
    <property type="entry name" value="DEAD"/>
    <property type="match status" value="1"/>
</dbReference>
<keyword evidence="4" id="KW-0067">ATP-binding</keyword>
<dbReference type="PIRSF" id="PIRSF005496">
    <property type="entry name" value="ATP_hel_hrpB"/>
    <property type="match status" value="1"/>
</dbReference>
<evidence type="ECO:0000256" key="5">
    <source>
        <dbReference type="SAM" id="MobiDB-lite"/>
    </source>
</evidence>
<reference evidence="8 9" key="1">
    <citation type="journal article" date="2014" name="PLoS ONE">
        <title>Physiological and genomic features of a novel sulfur-oxidizing gammaproteobacterium belonging to a previously uncultivated symbiotic lineage isolated from a hydrothermal vent.</title>
        <authorList>
            <person name="Nunoura T."/>
            <person name="Takaki Y."/>
            <person name="Kazama H."/>
            <person name="Kakuta J."/>
            <person name="Shimamura S."/>
            <person name="Makita H."/>
            <person name="Hirai M."/>
            <person name="Miyazaki M."/>
            <person name="Takai K."/>
        </authorList>
    </citation>
    <scope>NUCLEOTIDE SEQUENCE [LARGE SCALE GENOMIC DNA]</scope>
    <source>
        <strain evidence="8 9">Hiromi1</strain>
    </source>
</reference>
<dbReference type="AlphaFoldDB" id="A0A7U6JI84"/>
<dbReference type="PANTHER" id="PTHR43519">
    <property type="entry name" value="ATP-DEPENDENT RNA HELICASE HRPB"/>
    <property type="match status" value="1"/>
</dbReference>
<keyword evidence="2" id="KW-0378">Hydrolase</keyword>
<dbReference type="InterPro" id="IPR010225">
    <property type="entry name" value="HrpB"/>
</dbReference>
<dbReference type="Pfam" id="PF08482">
    <property type="entry name" value="HrpB_C"/>
    <property type="match status" value="1"/>
</dbReference>
<dbReference type="Pfam" id="PF04408">
    <property type="entry name" value="WHD_HA2"/>
    <property type="match status" value="1"/>
</dbReference>
<dbReference type="Pfam" id="PF00271">
    <property type="entry name" value="Helicase_C"/>
    <property type="match status" value="1"/>
</dbReference>
<feature type="domain" description="Helicase ATP-binding" evidence="6">
    <location>
        <begin position="16"/>
        <end position="180"/>
    </location>
</feature>
<dbReference type="PANTHER" id="PTHR43519:SF1">
    <property type="entry name" value="ATP-DEPENDENT RNA HELICASE HRPB"/>
    <property type="match status" value="1"/>
</dbReference>
<dbReference type="SUPFAM" id="SSF52540">
    <property type="entry name" value="P-loop containing nucleoside triphosphate hydrolases"/>
    <property type="match status" value="1"/>
</dbReference>
<feature type="region of interest" description="Disordered" evidence="5">
    <location>
        <begin position="809"/>
        <end position="831"/>
    </location>
</feature>
<evidence type="ECO:0000256" key="2">
    <source>
        <dbReference type="ARBA" id="ARBA00022801"/>
    </source>
</evidence>
<evidence type="ECO:0000313" key="8">
    <source>
        <dbReference type="EMBL" id="BAO45066.1"/>
    </source>
</evidence>
<dbReference type="GO" id="GO:0005524">
    <property type="term" value="F:ATP binding"/>
    <property type="evidence" value="ECO:0007669"/>
    <property type="project" value="UniProtKB-KW"/>
</dbReference>
<dbReference type="InterPro" id="IPR027417">
    <property type="entry name" value="P-loop_NTPase"/>
</dbReference>
<evidence type="ECO:0000313" key="9">
    <source>
        <dbReference type="Proteomes" id="UP000031631"/>
    </source>
</evidence>
<evidence type="ECO:0000259" key="7">
    <source>
        <dbReference type="PROSITE" id="PS51194"/>
    </source>
</evidence>
<dbReference type="PROSITE" id="PS51192">
    <property type="entry name" value="HELICASE_ATP_BIND_1"/>
    <property type="match status" value="1"/>
</dbReference>
<proteinExistence type="predicted"/>
<dbReference type="NCBIfam" id="TIGR01970">
    <property type="entry name" value="DEAH_box_HrpB"/>
    <property type="match status" value="1"/>
</dbReference>
<sequence>MIRSMSLPVEEILPRLRQTLPRKHAVLSSPPGSGKTTRVPLALLNEPWLQGKKILMLEPRRPAARMAAAFMADLMNEEVGASVGYQVRMDRRIGKHTRIEVLTEGLLVRRLQDDPELSDVGLVIFDEFHERSLQADLALALCLDVCASLREDLRLLIMSATLDEQAVANLIGGTVITSDGGLYSVHIEHLARPAGRDVLQATARLVYRALEEQEGDVLVFLPGKGEIQRLQESLLGMQIAAEVLQLHGEMDAATQGRVLRPAPNHPRRVVLATDVAETSLTIEGIRTVVDSGLSRKPVFDPDSGLSRLKVQPVAQASAIQRAGRAGRLGPGTCYRAYTEQEFRSRPVQRPAEILQADLASLVLELAGWGVKNAADLSWLDRPPVAAWNQAVDLLRMLDALDEAGHITAQGRQMTRLGLHPRLAQLLVCGGSGNLRAADLAALLSERDPWRYRQGVPRPADLYLRLRALDVLRQGGKVPADFDAGACRQILRLGDRLLRQGKGMQQAKETCSAAALLSLAFPDRVAQRRPGSEGRYLMASGKGAVLPRDDSLATAPYLAIAQMDAGSREGRIWLALELDEGELQAVHARHIQENTELGWDARTERVSKRVISTLGALQLTVQEVPVDSNDPAVTKILLQAILEKGLDCLNWSDEARQLQARLQLARQLDDQSDWPEVNPEWLTRHLETWLGPWIEGLRSLKEVRRIDLVPVLRGMMSWEQGQRLDELLPGRWKLGDGSTAAIDYQTSPPVLAAPLQLMYGMARTPAVFHGRLPLVLHLLSPAGRPLQVTTDLAAFWAGAWEQVKKEMRGRYPKHQWPDDPATARPVRLKRHL</sequence>
<evidence type="ECO:0000259" key="6">
    <source>
        <dbReference type="PROSITE" id="PS51192"/>
    </source>
</evidence>
<dbReference type="SMART" id="SM00487">
    <property type="entry name" value="DEXDc"/>
    <property type="match status" value="1"/>
</dbReference>
<evidence type="ECO:0000256" key="3">
    <source>
        <dbReference type="ARBA" id="ARBA00022806"/>
    </source>
</evidence>
<feature type="domain" description="Helicase C-terminal" evidence="7">
    <location>
        <begin position="202"/>
        <end position="369"/>
    </location>
</feature>
<dbReference type="CDD" id="cd17990">
    <property type="entry name" value="DEXHc_HrpB"/>
    <property type="match status" value="1"/>
</dbReference>
<dbReference type="Gene3D" id="1.20.120.1080">
    <property type="match status" value="1"/>
</dbReference>
<dbReference type="KEGG" id="tbn:TBH_C2154"/>
<dbReference type="InterPro" id="IPR013689">
    <property type="entry name" value="RNA_helicase_ATP-dep_HrpB_C"/>
</dbReference>
<evidence type="ECO:0000256" key="4">
    <source>
        <dbReference type="ARBA" id="ARBA00022840"/>
    </source>
</evidence>
<dbReference type="InterPro" id="IPR014001">
    <property type="entry name" value="Helicase_ATP-bd"/>
</dbReference>
<keyword evidence="9" id="KW-1185">Reference proteome</keyword>
<dbReference type="OrthoDB" id="9805617at2"/>
<dbReference type="SMART" id="SM00847">
    <property type="entry name" value="HA2"/>
    <property type="match status" value="1"/>
</dbReference>
<dbReference type="InterPro" id="IPR048333">
    <property type="entry name" value="HA2_WH"/>
</dbReference>
<dbReference type="SMART" id="SM00490">
    <property type="entry name" value="HELICc"/>
    <property type="match status" value="1"/>
</dbReference>
<dbReference type="PROSITE" id="PS51194">
    <property type="entry name" value="HELICASE_CTER"/>
    <property type="match status" value="1"/>
</dbReference>
<organism evidence="8 9">
    <name type="scientific">Thiolapillus brandeum</name>
    <dbReference type="NCBI Taxonomy" id="1076588"/>
    <lineage>
        <taxon>Bacteria</taxon>
        <taxon>Pseudomonadati</taxon>
        <taxon>Pseudomonadota</taxon>
        <taxon>Gammaproteobacteria</taxon>
        <taxon>Chromatiales</taxon>
        <taxon>Sedimenticolaceae</taxon>
        <taxon>Thiolapillus</taxon>
    </lineage>
</organism>
<dbReference type="Proteomes" id="UP000031631">
    <property type="component" value="Chromosome"/>
</dbReference>
<dbReference type="InterPro" id="IPR011545">
    <property type="entry name" value="DEAD/DEAH_box_helicase_dom"/>
</dbReference>
<dbReference type="FunFam" id="3.40.50.300:FF:002125">
    <property type="entry name" value="ATP-dependent helicase HrpB"/>
    <property type="match status" value="1"/>
</dbReference>
<name>A0A7U6JI84_9GAMM</name>
<dbReference type="GO" id="GO:0004386">
    <property type="term" value="F:helicase activity"/>
    <property type="evidence" value="ECO:0007669"/>
    <property type="project" value="UniProtKB-KW"/>
</dbReference>
<dbReference type="Gene3D" id="3.40.50.300">
    <property type="entry name" value="P-loop containing nucleotide triphosphate hydrolases"/>
    <property type="match status" value="2"/>
</dbReference>
<dbReference type="CDD" id="cd18791">
    <property type="entry name" value="SF2_C_RHA"/>
    <property type="match status" value="1"/>
</dbReference>
<dbReference type="InterPro" id="IPR007502">
    <property type="entry name" value="Helicase-assoc_dom"/>
</dbReference>
<dbReference type="EMBL" id="AP012273">
    <property type="protein sequence ID" value="BAO45066.1"/>
    <property type="molecule type" value="Genomic_DNA"/>
</dbReference>
<protein>
    <submittedName>
        <fullName evidence="8">ATP-dependent helicase HrpB</fullName>
    </submittedName>
</protein>
<dbReference type="GO" id="GO:0003676">
    <property type="term" value="F:nucleic acid binding"/>
    <property type="evidence" value="ECO:0007669"/>
    <property type="project" value="InterPro"/>
</dbReference>
<gene>
    <name evidence="8" type="ORF">TBH_C2154</name>
</gene>
<keyword evidence="3 8" id="KW-0347">Helicase</keyword>
<evidence type="ECO:0000256" key="1">
    <source>
        <dbReference type="ARBA" id="ARBA00022741"/>
    </source>
</evidence>
<dbReference type="InterPro" id="IPR001650">
    <property type="entry name" value="Helicase_C-like"/>
</dbReference>
<dbReference type="GO" id="GO:0016787">
    <property type="term" value="F:hydrolase activity"/>
    <property type="evidence" value="ECO:0007669"/>
    <property type="project" value="UniProtKB-KW"/>
</dbReference>
<accession>A0A7U6JI84</accession>
<dbReference type="InterPro" id="IPR049614">
    <property type="entry name" value="HrpB_DEXH"/>
</dbReference>
<keyword evidence="1" id="KW-0547">Nucleotide-binding</keyword>